<evidence type="ECO:0000256" key="3">
    <source>
        <dbReference type="ARBA" id="ARBA00022516"/>
    </source>
</evidence>
<keyword evidence="22" id="KW-1185">Reference proteome</keyword>
<feature type="transmembrane region" description="Helical" evidence="20">
    <location>
        <begin position="15"/>
        <end position="35"/>
    </location>
</feature>
<feature type="transmembrane region" description="Helical" evidence="20">
    <location>
        <begin position="235"/>
        <end position="258"/>
    </location>
</feature>
<dbReference type="InterPro" id="IPR001171">
    <property type="entry name" value="ERG24_DHCR-like"/>
</dbReference>
<keyword evidence="5 20" id="KW-0812">Transmembrane</keyword>
<evidence type="ECO:0000256" key="9">
    <source>
        <dbReference type="ARBA" id="ARBA00022955"/>
    </source>
</evidence>
<evidence type="ECO:0000256" key="12">
    <source>
        <dbReference type="ARBA" id="ARBA00023011"/>
    </source>
</evidence>
<evidence type="ECO:0000256" key="14">
    <source>
        <dbReference type="ARBA" id="ARBA00023136"/>
    </source>
</evidence>
<keyword evidence="9" id="KW-0752">Steroid biosynthesis</keyword>
<evidence type="ECO:0000256" key="15">
    <source>
        <dbReference type="ARBA" id="ARBA00023166"/>
    </source>
</evidence>
<dbReference type="Proteomes" id="UP000023152">
    <property type="component" value="Unassembled WGS sequence"/>
</dbReference>
<keyword evidence="3" id="KW-0444">Lipid biosynthesis</keyword>
<dbReference type="PANTHER" id="PTHR21257:SF38">
    <property type="entry name" value="7-DEHYDROCHOLESTEROL REDUCTASE"/>
    <property type="match status" value="1"/>
</dbReference>
<dbReference type="EMBL" id="ASPP01007613">
    <property type="protein sequence ID" value="ETO26826.1"/>
    <property type="molecule type" value="Genomic_DNA"/>
</dbReference>
<sequence length="456" mass="53561">MPHQLPELKFWRHTLGALGLELFAPLITIILAYIVQKCNGLEYDIYNDIRKQANGNIITWISFILRSNFPSPQIMLYVLLYYLFEYALLVFVPGSQYKGPPTPTGYVPLYIKNGNLCYIINIVLFVLAYVFLKDVTSVHLIHDHITSLIISATLYGYLITIYLYFKGIFASYHKPDLEITGNFIYDYYKGLEWYPSIFGVNCKQLVNCRIGMTQWALITLSYALKDFDANGKGDLNYLCTSPVMISALLQIIYLGKFFYWETGYFHTMDVQHDRCGFYITWGMCVCLFFVYTFHTGWLLAQSLQPKYHQQIQLSWTQAVVVMISGIACIYINYASDAQKYYARMKKGECNIWGKPCKMMKAEYIDDTGKVKESYLLYSGYWGLSRHFHYVPEILSSFFWTVPTHYYSIMPYFYVIYLTILLTDRSFRDDERCRNKYGKHWDKYCQLVPYKIIPFLF</sequence>
<keyword evidence="6" id="KW-0152">Cholesterol biosynthesis</keyword>
<evidence type="ECO:0000256" key="19">
    <source>
        <dbReference type="ARBA" id="ARBA00042688"/>
    </source>
</evidence>
<dbReference type="PANTHER" id="PTHR21257">
    <property type="entry name" value="DELTA(14)-STEROL REDUCTASE"/>
    <property type="match status" value="1"/>
</dbReference>
<dbReference type="EC" id="1.3.1.21" evidence="17"/>
<comment type="subcellular location">
    <subcellularLocation>
        <location evidence="1">Endoplasmic reticulum membrane</location>
        <topology evidence="1">Multi-pass membrane protein</topology>
    </subcellularLocation>
</comment>
<dbReference type="Gene3D" id="1.20.120.1630">
    <property type="match status" value="1"/>
</dbReference>
<keyword evidence="15" id="KW-1207">Sterol metabolism</keyword>
<accession>X6NLG1</accession>
<evidence type="ECO:0000256" key="17">
    <source>
        <dbReference type="ARBA" id="ARBA00038851"/>
    </source>
</evidence>
<feature type="transmembrane region" description="Helical" evidence="20">
    <location>
        <begin position="144"/>
        <end position="165"/>
    </location>
</feature>
<feature type="transmembrane region" description="Helical" evidence="20">
    <location>
        <begin position="74"/>
        <end position="94"/>
    </location>
</feature>
<dbReference type="GO" id="GO:0016132">
    <property type="term" value="P:brassinosteroid biosynthetic process"/>
    <property type="evidence" value="ECO:0007669"/>
    <property type="project" value="TreeGrafter"/>
</dbReference>
<evidence type="ECO:0000256" key="8">
    <source>
        <dbReference type="ARBA" id="ARBA00022857"/>
    </source>
</evidence>
<dbReference type="GO" id="GO:0047598">
    <property type="term" value="F:7-dehydrocholesterol reductase activity"/>
    <property type="evidence" value="ECO:0007669"/>
    <property type="project" value="UniProtKB-EC"/>
</dbReference>
<feature type="transmembrane region" description="Helical" evidence="20">
    <location>
        <begin position="278"/>
        <end position="300"/>
    </location>
</feature>
<evidence type="ECO:0000313" key="21">
    <source>
        <dbReference type="EMBL" id="ETO26826.1"/>
    </source>
</evidence>
<dbReference type="AlphaFoldDB" id="X6NLG1"/>
<comment type="caution">
    <text evidence="21">The sequence shown here is derived from an EMBL/GenBank/DDBJ whole genome shotgun (WGS) entry which is preliminary data.</text>
</comment>
<evidence type="ECO:0000256" key="11">
    <source>
        <dbReference type="ARBA" id="ARBA00023002"/>
    </source>
</evidence>
<proteinExistence type="inferred from homology"/>
<keyword evidence="11" id="KW-0560">Oxidoreductase</keyword>
<feature type="transmembrane region" description="Helical" evidence="20">
    <location>
        <begin position="312"/>
        <end position="333"/>
    </location>
</feature>
<dbReference type="OMA" id="WGKPAEC"/>
<keyword evidence="8" id="KW-0521">NADP</keyword>
<evidence type="ECO:0000256" key="5">
    <source>
        <dbReference type="ARBA" id="ARBA00022692"/>
    </source>
</evidence>
<dbReference type="OrthoDB" id="5326588at2759"/>
<gene>
    <name evidence="21" type="ORF">RFI_10309</name>
</gene>
<reference evidence="21 22" key="1">
    <citation type="journal article" date="2013" name="Curr. Biol.">
        <title>The Genome of the Foraminiferan Reticulomyxa filosa.</title>
        <authorList>
            <person name="Glockner G."/>
            <person name="Hulsmann N."/>
            <person name="Schleicher M."/>
            <person name="Noegel A.A."/>
            <person name="Eichinger L."/>
            <person name="Gallinger C."/>
            <person name="Pawlowski J."/>
            <person name="Sierra R."/>
            <person name="Euteneuer U."/>
            <person name="Pillet L."/>
            <person name="Moustafa A."/>
            <person name="Platzer M."/>
            <person name="Groth M."/>
            <person name="Szafranski K."/>
            <person name="Schliwa M."/>
        </authorList>
    </citation>
    <scope>NUCLEOTIDE SEQUENCE [LARGE SCALE GENOMIC DNA]</scope>
</reference>
<name>X6NLG1_RETFI</name>
<keyword evidence="16" id="KW-0753">Steroid metabolism</keyword>
<keyword evidence="7" id="KW-0256">Endoplasmic reticulum</keyword>
<evidence type="ECO:0000256" key="6">
    <source>
        <dbReference type="ARBA" id="ARBA00022778"/>
    </source>
</evidence>
<keyword evidence="14 20" id="KW-0472">Membrane</keyword>
<protein>
    <recommendedName>
        <fullName evidence="18">7-dehydrocholesterol reductase</fullName>
        <ecNumber evidence="17">1.3.1.21</ecNumber>
    </recommendedName>
    <alternativeName>
        <fullName evidence="19">Sterol Delta(7)-reductase</fullName>
    </alternativeName>
</protein>
<keyword evidence="13" id="KW-0443">Lipid metabolism</keyword>
<evidence type="ECO:0000256" key="13">
    <source>
        <dbReference type="ARBA" id="ARBA00023098"/>
    </source>
</evidence>
<keyword evidence="12" id="KW-0756">Sterol biosynthesis</keyword>
<keyword evidence="10 20" id="KW-1133">Transmembrane helix</keyword>
<evidence type="ECO:0000313" key="22">
    <source>
        <dbReference type="Proteomes" id="UP000023152"/>
    </source>
</evidence>
<evidence type="ECO:0000256" key="10">
    <source>
        <dbReference type="ARBA" id="ARBA00022989"/>
    </source>
</evidence>
<evidence type="ECO:0000256" key="2">
    <source>
        <dbReference type="ARBA" id="ARBA00005402"/>
    </source>
</evidence>
<keyword evidence="4" id="KW-0153">Cholesterol metabolism</keyword>
<evidence type="ECO:0000256" key="16">
    <source>
        <dbReference type="ARBA" id="ARBA00023221"/>
    </source>
</evidence>
<evidence type="ECO:0000256" key="1">
    <source>
        <dbReference type="ARBA" id="ARBA00004477"/>
    </source>
</evidence>
<dbReference type="PROSITE" id="PS01018">
    <property type="entry name" value="STEROL_REDUCT_2"/>
    <property type="match status" value="1"/>
</dbReference>
<comment type="similarity">
    <text evidence="2">Belongs to the ERG4/ERG24 family.</text>
</comment>
<feature type="transmembrane region" description="Helical" evidence="20">
    <location>
        <begin position="115"/>
        <end position="132"/>
    </location>
</feature>
<organism evidence="21 22">
    <name type="scientific">Reticulomyxa filosa</name>
    <dbReference type="NCBI Taxonomy" id="46433"/>
    <lineage>
        <taxon>Eukaryota</taxon>
        <taxon>Sar</taxon>
        <taxon>Rhizaria</taxon>
        <taxon>Retaria</taxon>
        <taxon>Foraminifera</taxon>
        <taxon>Monothalamids</taxon>
        <taxon>Reticulomyxidae</taxon>
        <taxon>Reticulomyxa</taxon>
    </lineage>
</organism>
<evidence type="ECO:0000256" key="18">
    <source>
        <dbReference type="ARBA" id="ARBA00039984"/>
    </source>
</evidence>
<dbReference type="GO" id="GO:0005789">
    <property type="term" value="C:endoplasmic reticulum membrane"/>
    <property type="evidence" value="ECO:0007669"/>
    <property type="project" value="UniProtKB-SubCell"/>
</dbReference>
<evidence type="ECO:0000256" key="20">
    <source>
        <dbReference type="SAM" id="Phobius"/>
    </source>
</evidence>
<dbReference type="InterPro" id="IPR018083">
    <property type="entry name" value="Sterol_reductase_CS"/>
</dbReference>
<dbReference type="Pfam" id="PF01222">
    <property type="entry name" value="ERG4_ERG24"/>
    <property type="match status" value="1"/>
</dbReference>
<dbReference type="GO" id="GO:0006695">
    <property type="term" value="P:cholesterol biosynthetic process"/>
    <property type="evidence" value="ECO:0007669"/>
    <property type="project" value="UniProtKB-KW"/>
</dbReference>
<evidence type="ECO:0000256" key="7">
    <source>
        <dbReference type="ARBA" id="ARBA00022824"/>
    </source>
</evidence>
<evidence type="ECO:0000256" key="4">
    <source>
        <dbReference type="ARBA" id="ARBA00022548"/>
    </source>
</evidence>
<feature type="transmembrane region" description="Helical" evidence="20">
    <location>
        <begin position="404"/>
        <end position="421"/>
    </location>
</feature>